<dbReference type="OrthoDB" id="3833686at2759"/>
<proteinExistence type="predicted"/>
<name>A0A6A7AJ15_9PLEO</name>
<organism evidence="1 2">
    <name type="scientific">Ophiobolus disseminans</name>
    <dbReference type="NCBI Taxonomy" id="1469910"/>
    <lineage>
        <taxon>Eukaryota</taxon>
        <taxon>Fungi</taxon>
        <taxon>Dikarya</taxon>
        <taxon>Ascomycota</taxon>
        <taxon>Pezizomycotina</taxon>
        <taxon>Dothideomycetes</taxon>
        <taxon>Pleosporomycetidae</taxon>
        <taxon>Pleosporales</taxon>
        <taxon>Pleosporineae</taxon>
        <taxon>Phaeosphaeriaceae</taxon>
        <taxon>Ophiobolus</taxon>
    </lineage>
</organism>
<dbReference type="EMBL" id="MU006216">
    <property type="protein sequence ID" value="KAF2833216.1"/>
    <property type="molecule type" value="Genomic_DNA"/>
</dbReference>
<keyword evidence="2" id="KW-1185">Reference proteome</keyword>
<sequence>MPTHQEDLLQCLQSSLRNALATFGPTSSQYLNIKYMTDELATKIALDKLSISPNGAQQDQDQKMEVA</sequence>
<gene>
    <name evidence="1" type="ORF">CC86DRAFT_365169</name>
</gene>
<reference evidence="1" key="1">
    <citation type="journal article" date="2020" name="Stud. Mycol.">
        <title>101 Dothideomycetes genomes: a test case for predicting lifestyles and emergence of pathogens.</title>
        <authorList>
            <person name="Haridas S."/>
            <person name="Albert R."/>
            <person name="Binder M."/>
            <person name="Bloem J."/>
            <person name="Labutti K."/>
            <person name="Salamov A."/>
            <person name="Andreopoulos B."/>
            <person name="Baker S."/>
            <person name="Barry K."/>
            <person name="Bills G."/>
            <person name="Bluhm B."/>
            <person name="Cannon C."/>
            <person name="Castanera R."/>
            <person name="Culley D."/>
            <person name="Daum C."/>
            <person name="Ezra D."/>
            <person name="Gonzalez J."/>
            <person name="Henrissat B."/>
            <person name="Kuo A."/>
            <person name="Liang C."/>
            <person name="Lipzen A."/>
            <person name="Lutzoni F."/>
            <person name="Magnuson J."/>
            <person name="Mondo S."/>
            <person name="Nolan M."/>
            <person name="Ohm R."/>
            <person name="Pangilinan J."/>
            <person name="Park H.-J."/>
            <person name="Ramirez L."/>
            <person name="Alfaro M."/>
            <person name="Sun H."/>
            <person name="Tritt A."/>
            <person name="Yoshinaga Y."/>
            <person name="Zwiers L.-H."/>
            <person name="Turgeon B."/>
            <person name="Goodwin S."/>
            <person name="Spatafora J."/>
            <person name="Crous P."/>
            <person name="Grigoriev I."/>
        </authorList>
    </citation>
    <scope>NUCLEOTIDE SEQUENCE</scope>
    <source>
        <strain evidence="1">CBS 113818</strain>
    </source>
</reference>
<dbReference type="AlphaFoldDB" id="A0A6A7AJ15"/>
<accession>A0A6A7AJ15</accession>
<dbReference type="Proteomes" id="UP000799424">
    <property type="component" value="Unassembled WGS sequence"/>
</dbReference>
<protein>
    <submittedName>
        <fullName evidence="1">Uncharacterized protein</fullName>
    </submittedName>
</protein>
<evidence type="ECO:0000313" key="2">
    <source>
        <dbReference type="Proteomes" id="UP000799424"/>
    </source>
</evidence>
<evidence type="ECO:0000313" key="1">
    <source>
        <dbReference type="EMBL" id="KAF2833216.1"/>
    </source>
</evidence>